<feature type="compositionally biased region" description="Polar residues" evidence="1">
    <location>
        <begin position="37"/>
        <end position="50"/>
    </location>
</feature>
<organism evidence="2 3">
    <name type="scientific">Aspergillus sydowii CBS 593.65</name>
    <dbReference type="NCBI Taxonomy" id="1036612"/>
    <lineage>
        <taxon>Eukaryota</taxon>
        <taxon>Fungi</taxon>
        <taxon>Dikarya</taxon>
        <taxon>Ascomycota</taxon>
        <taxon>Pezizomycotina</taxon>
        <taxon>Eurotiomycetes</taxon>
        <taxon>Eurotiomycetidae</taxon>
        <taxon>Eurotiales</taxon>
        <taxon>Aspergillaceae</taxon>
        <taxon>Aspergillus</taxon>
        <taxon>Aspergillus subgen. Nidulantes</taxon>
    </lineage>
</organism>
<gene>
    <name evidence="2" type="ORF">ASPSYDRAFT_64341</name>
</gene>
<proteinExistence type="predicted"/>
<protein>
    <submittedName>
        <fullName evidence="2">Uncharacterized protein</fullName>
    </submittedName>
</protein>
<dbReference type="STRING" id="1036612.A0A1L9TZ39"/>
<name>A0A1L9TZ39_9EURO</name>
<sequence length="352" mass="40899">MPEVSMQAPFSRDPAQRLRQRSKHRNHNHNYNHKNSQKAQPEQNRSLESSSNLVDRIFSLPGEIRLEIHRQILVRPCKYNLRHKDTCDGHAFITPHSYTFRNTQTVLRCANCRAGPWGHCDMHRTSDSPARSQWARPKTNPYFCDECYPDMQLRFGNERSPVLKGVYCLCARHDGLGWLLANRRIYDEAAPIFWKENTFAFESGRILSDFLEEIPSEKRAMIRSISVRAPVASFMDVGELEPCWELLKGCCCPGLRELELDSKFLNYFESMLPLNRLLIPGVRVRFVQIGPTRIYKKQIQLRCIWPLASNLDAYSDAMSDTLLASMKGYPSDWQYLRQLFLERENNLANLLG</sequence>
<dbReference type="VEuPathDB" id="FungiDB:ASPSYDRAFT_64341"/>
<evidence type="ECO:0000313" key="2">
    <source>
        <dbReference type="EMBL" id="OJJ64707.1"/>
    </source>
</evidence>
<evidence type="ECO:0000313" key="3">
    <source>
        <dbReference type="Proteomes" id="UP000184356"/>
    </source>
</evidence>
<keyword evidence="3" id="KW-1185">Reference proteome</keyword>
<dbReference type="AlphaFoldDB" id="A0A1L9TZ39"/>
<feature type="region of interest" description="Disordered" evidence="1">
    <location>
        <begin position="1"/>
        <end position="50"/>
    </location>
</feature>
<feature type="compositionally biased region" description="Basic residues" evidence="1">
    <location>
        <begin position="18"/>
        <end position="36"/>
    </location>
</feature>
<dbReference type="OrthoDB" id="5420711at2759"/>
<dbReference type="RefSeq" id="XP_040708513.1">
    <property type="nucleotide sequence ID" value="XM_040850278.1"/>
</dbReference>
<dbReference type="PANTHER" id="PTHR38790">
    <property type="entry name" value="2EXR DOMAIN-CONTAINING PROTEIN-RELATED"/>
    <property type="match status" value="1"/>
</dbReference>
<dbReference type="GeneID" id="63766351"/>
<evidence type="ECO:0000256" key="1">
    <source>
        <dbReference type="SAM" id="MobiDB-lite"/>
    </source>
</evidence>
<reference evidence="3" key="1">
    <citation type="journal article" date="2017" name="Genome Biol.">
        <title>Comparative genomics reveals high biological diversity and specific adaptations in the industrially and medically important fungal genus Aspergillus.</title>
        <authorList>
            <person name="de Vries R.P."/>
            <person name="Riley R."/>
            <person name="Wiebenga A."/>
            <person name="Aguilar-Osorio G."/>
            <person name="Amillis S."/>
            <person name="Uchima C.A."/>
            <person name="Anderluh G."/>
            <person name="Asadollahi M."/>
            <person name="Askin M."/>
            <person name="Barry K."/>
            <person name="Battaglia E."/>
            <person name="Bayram O."/>
            <person name="Benocci T."/>
            <person name="Braus-Stromeyer S.A."/>
            <person name="Caldana C."/>
            <person name="Canovas D."/>
            <person name="Cerqueira G.C."/>
            <person name="Chen F."/>
            <person name="Chen W."/>
            <person name="Choi C."/>
            <person name="Clum A."/>
            <person name="Dos Santos R.A."/>
            <person name="Damasio A.R."/>
            <person name="Diallinas G."/>
            <person name="Emri T."/>
            <person name="Fekete E."/>
            <person name="Flipphi M."/>
            <person name="Freyberg S."/>
            <person name="Gallo A."/>
            <person name="Gournas C."/>
            <person name="Habgood R."/>
            <person name="Hainaut M."/>
            <person name="Harispe M.L."/>
            <person name="Henrissat B."/>
            <person name="Hilden K.S."/>
            <person name="Hope R."/>
            <person name="Hossain A."/>
            <person name="Karabika E."/>
            <person name="Karaffa L."/>
            <person name="Karanyi Z."/>
            <person name="Krasevec N."/>
            <person name="Kuo A."/>
            <person name="Kusch H."/>
            <person name="LaButti K."/>
            <person name="Lagendijk E.L."/>
            <person name="Lapidus A."/>
            <person name="Levasseur A."/>
            <person name="Lindquist E."/>
            <person name="Lipzen A."/>
            <person name="Logrieco A.F."/>
            <person name="MacCabe A."/>
            <person name="Maekelae M.R."/>
            <person name="Malavazi I."/>
            <person name="Melin P."/>
            <person name="Meyer V."/>
            <person name="Mielnichuk N."/>
            <person name="Miskei M."/>
            <person name="Molnar A.P."/>
            <person name="Mule G."/>
            <person name="Ngan C.Y."/>
            <person name="Orejas M."/>
            <person name="Orosz E."/>
            <person name="Ouedraogo J.P."/>
            <person name="Overkamp K.M."/>
            <person name="Park H.-S."/>
            <person name="Perrone G."/>
            <person name="Piumi F."/>
            <person name="Punt P.J."/>
            <person name="Ram A.F."/>
            <person name="Ramon A."/>
            <person name="Rauscher S."/>
            <person name="Record E."/>
            <person name="Riano-Pachon D.M."/>
            <person name="Robert V."/>
            <person name="Roehrig J."/>
            <person name="Ruller R."/>
            <person name="Salamov A."/>
            <person name="Salih N.S."/>
            <person name="Samson R.A."/>
            <person name="Sandor E."/>
            <person name="Sanguinetti M."/>
            <person name="Schuetze T."/>
            <person name="Sepcic K."/>
            <person name="Shelest E."/>
            <person name="Sherlock G."/>
            <person name="Sophianopoulou V."/>
            <person name="Squina F.M."/>
            <person name="Sun H."/>
            <person name="Susca A."/>
            <person name="Todd R.B."/>
            <person name="Tsang A."/>
            <person name="Unkles S.E."/>
            <person name="van de Wiele N."/>
            <person name="van Rossen-Uffink D."/>
            <person name="Oliveira J.V."/>
            <person name="Vesth T.C."/>
            <person name="Visser J."/>
            <person name="Yu J.-H."/>
            <person name="Zhou M."/>
            <person name="Andersen M.R."/>
            <person name="Archer D.B."/>
            <person name="Baker S.E."/>
            <person name="Benoit I."/>
            <person name="Brakhage A.A."/>
            <person name="Braus G.H."/>
            <person name="Fischer R."/>
            <person name="Frisvad J.C."/>
            <person name="Goldman G.H."/>
            <person name="Houbraken J."/>
            <person name="Oakley B."/>
            <person name="Pocsi I."/>
            <person name="Scazzocchio C."/>
            <person name="Seiboth B."/>
            <person name="vanKuyk P.A."/>
            <person name="Wortman J."/>
            <person name="Dyer P.S."/>
            <person name="Grigoriev I.V."/>
        </authorList>
    </citation>
    <scope>NUCLEOTIDE SEQUENCE [LARGE SCALE GENOMIC DNA]</scope>
    <source>
        <strain evidence="3">CBS 593.65</strain>
    </source>
</reference>
<accession>A0A1L9TZ39</accession>
<dbReference type="Proteomes" id="UP000184356">
    <property type="component" value="Unassembled WGS sequence"/>
</dbReference>
<dbReference type="EMBL" id="KV878582">
    <property type="protein sequence ID" value="OJJ64707.1"/>
    <property type="molecule type" value="Genomic_DNA"/>
</dbReference>